<evidence type="ECO:0008006" key="4">
    <source>
        <dbReference type="Google" id="ProtNLM"/>
    </source>
</evidence>
<protein>
    <recommendedName>
        <fullName evidence="4">WD40-repeat-containing domain</fullName>
    </recommendedName>
</protein>
<name>A0A8S1LPH7_9CILI</name>
<evidence type="ECO:0000313" key="2">
    <source>
        <dbReference type="EMBL" id="CAD8069657.1"/>
    </source>
</evidence>
<dbReference type="PANTHER" id="PTHR19920:SF0">
    <property type="entry name" value="CYTOSOLIC IRON-SULFUR PROTEIN ASSEMBLY PROTEIN CIAO1-RELATED"/>
    <property type="match status" value="1"/>
</dbReference>
<accession>A0A8S1LPH7</accession>
<comment type="caution">
    <text evidence="2">The sequence shown here is derived from an EMBL/GenBank/DDBJ whole genome shotgun (WGS) entry which is preliminary data.</text>
</comment>
<dbReference type="EMBL" id="CAJJDN010000025">
    <property type="protein sequence ID" value="CAD8069657.1"/>
    <property type="molecule type" value="Genomic_DNA"/>
</dbReference>
<organism evidence="2 3">
    <name type="scientific">Paramecium sonneborni</name>
    <dbReference type="NCBI Taxonomy" id="65129"/>
    <lineage>
        <taxon>Eukaryota</taxon>
        <taxon>Sar</taxon>
        <taxon>Alveolata</taxon>
        <taxon>Ciliophora</taxon>
        <taxon>Intramacronucleata</taxon>
        <taxon>Oligohymenophorea</taxon>
        <taxon>Peniculida</taxon>
        <taxon>Parameciidae</taxon>
        <taxon>Paramecium</taxon>
    </lineage>
</organism>
<dbReference type="PROSITE" id="PS50082">
    <property type="entry name" value="WD_REPEATS_2"/>
    <property type="match status" value="1"/>
</dbReference>
<sequence>MSAYIVDKGNEQKKSTVEHLQDVQNQYESAFNNINNKLNSLLNQTSDFKNLDSKRSLQTLDISSILNFPKFKFDGGNFSQKLCQEVQEIIQTKVKKQIKIKQESLKQVQKKQVQEQVQEVKHNLEQNFEYCKKEFKQQIEQKLQDKETQQQLKSQQNIQQSQIIYQPIHQSSQKPFTYQHMEQYSVQQNERCLAIAINKDCSNLLAGCNSQIKVFEFKQGILKQFKYQVTIKQSQFISASDDNSIIIWKNNFNNKWIQQQRLEGHGSGISCLIVNNNENIIISGSQDNTIQFWIKKNEWLWNQTITDHTDWIYGLSFNQQQNKVKSCGSDKKILIIQQSLQNKEWSVTQEIIVAQDGYRICFIDNNIFTFQPYNGEQLSIFGMNSTNKKYEQIKAISVQCGSDGNCLFPQQYIIQKCMLMSKSDQYVNLIRKKQNGELVTEQSIYFGTYDLYGVMSDNGEYLITWDKKSNQIQIRKYQEV</sequence>
<dbReference type="PROSITE" id="PS50294">
    <property type="entry name" value="WD_REPEATS_REGION"/>
    <property type="match status" value="1"/>
</dbReference>
<reference evidence="2" key="1">
    <citation type="submission" date="2021-01" db="EMBL/GenBank/DDBJ databases">
        <authorList>
            <consortium name="Genoscope - CEA"/>
            <person name="William W."/>
        </authorList>
    </citation>
    <scope>NUCLEOTIDE SEQUENCE</scope>
</reference>
<dbReference type="InterPro" id="IPR001680">
    <property type="entry name" value="WD40_rpt"/>
</dbReference>
<keyword evidence="1" id="KW-0853">WD repeat</keyword>
<evidence type="ECO:0000256" key="1">
    <source>
        <dbReference type="PROSITE-ProRule" id="PRU00221"/>
    </source>
</evidence>
<feature type="repeat" description="WD" evidence="1">
    <location>
        <begin position="262"/>
        <end position="293"/>
    </location>
</feature>
<gene>
    <name evidence="2" type="ORF">PSON_ATCC_30995.1.T0250393</name>
</gene>
<proteinExistence type="predicted"/>
<dbReference type="Proteomes" id="UP000692954">
    <property type="component" value="Unassembled WGS sequence"/>
</dbReference>
<dbReference type="SMART" id="SM00320">
    <property type="entry name" value="WD40"/>
    <property type="match status" value="4"/>
</dbReference>
<dbReference type="Pfam" id="PF00400">
    <property type="entry name" value="WD40"/>
    <property type="match status" value="1"/>
</dbReference>
<dbReference type="PANTHER" id="PTHR19920">
    <property type="entry name" value="WD40 PROTEIN CIAO1"/>
    <property type="match status" value="1"/>
</dbReference>
<keyword evidence="3" id="KW-1185">Reference proteome</keyword>
<dbReference type="GO" id="GO:0016226">
    <property type="term" value="P:iron-sulfur cluster assembly"/>
    <property type="evidence" value="ECO:0007669"/>
    <property type="project" value="TreeGrafter"/>
</dbReference>
<dbReference type="GO" id="GO:0097361">
    <property type="term" value="C:cytosolic [4Fe-4S] assembly targeting complex"/>
    <property type="evidence" value="ECO:0007669"/>
    <property type="project" value="TreeGrafter"/>
</dbReference>
<dbReference type="AlphaFoldDB" id="A0A8S1LPH7"/>
<evidence type="ECO:0000313" key="3">
    <source>
        <dbReference type="Proteomes" id="UP000692954"/>
    </source>
</evidence>